<name>A0ABQ4KVR6_SIMTE</name>
<accession>A0ABQ4KVR6</accession>
<dbReference type="Proteomes" id="UP000680670">
    <property type="component" value="Unassembled WGS sequence"/>
</dbReference>
<gene>
    <name evidence="1" type="ORF">J6TS1_16240</name>
</gene>
<evidence type="ECO:0000313" key="1">
    <source>
        <dbReference type="EMBL" id="GIN95754.1"/>
    </source>
</evidence>
<organism evidence="1 2">
    <name type="scientific">Siminovitchia terrae</name>
    <name type="common">Bacillus terrae</name>
    <dbReference type="NCBI Taxonomy" id="1914933"/>
    <lineage>
        <taxon>Bacteria</taxon>
        <taxon>Bacillati</taxon>
        <taxon>Bacillota</taxon>
        <taxon>Bacilli</taxon>
        <taxon>Bacillales</taxon>
        <taxon>Bacillaceae</taxon>
        <taxon>Siminovitchia</taxon>
    </lineage>
</organism>
<protein>
    <submittedName>
        <fullName evidence="1">Uncharacterized protein</fullName>
    </submittedName>
</protein>
<proteinExistence type="predicted"/>
<keyword evidence="2" id="KW-1185">Reference proteome</keyword>
<dbReference type="EMBL" id="BORJ01000003">
    <property type="protein sequence ID" value="GIN95754.1"/>
    <property type="molecule type" value="Genomic_DNA"/>
</dbReference>
<sequence>MTSLGVPAFRRKSRRTLNNTLPSACLTYDLEPILTVGQYSAASYRLAFLAGDLL</sequence>
<evidence type="ECO:0000313" key="2">
    <source>
        <dbReference type="Proteomes" id="UP000680670"/>
    </source>
</evidence>
<reference evidence="1 2" key="1">
    <citation type="submission" date="2021-03" db="EMBL/GenBank/DDBJ databases">
        <title>Antimicrobial resistance genes in bacteria isolated from Japanese honey, and their potential for conferring macrolide and lincosamide resistance in the American foulbrood pathogen Paenibacillus larvae.</title>
        <authorList>
            <person name="Okamoto M."/>
            <person name="Kumagai M."/>
            <person name="Kanamori H."/>
            <person name="Takamatsu D."/>
        </authorList>
    </citation>
    <scope>NUCLEOTIDE SEQUENCE [LARGE SCALE GENOMIC DNA]</scope>
    <source>
        <strain evidence="1 2">J6TS1</strain>
    </source>
</reference>
<dbReference type="RefSeq" id="WP_185830622.1">
    <property type="nucleotide sequence ID" value="NZ_BORI01000008.1"/>
</dbReference>
<comment type="caution">
    <text evidence="1">The sequence shown here is derived from an EMBL/GenBank/DDBJ whole genome shotgun (WGS) entry which is preliminary data.</text>
</comment>